<keyword evidence="2" id="KW-1133">Transmembrane helix</keyword>
<evidence type="ECO:0000256" key="2">
    <source>
        <dbReference type="SAM" id="Phobius"/>
    </source>
</evidence>
<dbReference type="RefSeq" id="WP_007937381.1">
    <property type="nucleotide sequence ID" value="NZ_AKVJ01000066.1"/>
</dbReference>
<gene>
    <name evidence="3" type="ORF">FB4_0885</name>
</gene>
<proteinExistence type="predicted"/>
<dbReference type="PANTHER" id="PTHR35792">
    <property type="entry name" value="GENERAL STRESS PROTEIN"/>
    <property type="match status" value="1"/>
</dbReference>
<dbReference type="Pfam" id="PF12732">
    <property type="entry name" value="YtxH"/>
    <property type="match status" value="1"/>
</dbReference>
<organism evidence="3 4">
    <name type="scientific">Pelosinus fermentans B4</name>
    <dbReference type="NCBI Taxonomy" id="1149862"/>
    <lineage>
        <taxon>Bacteria</taxon>
        <taxon>Bacillati</taxon>
        <taxon>Bacillota</taxon>
        <taxon>Negativicutes</taxon>
        <taxon>Selenomonadales</taxon>
        <taxon>Sporomusaceae</taxon>
        <taxon>Pelosinus</taxon>
    </lineage>
</organism>
<dbReference type="Proteomes" id="UP000004324">
    <property type="component" value="Unassembled WGS sequence"/>
</dbReference>
<feature type="region of interest" description="Disordered" evidence="1">
    <location>
        <begin position="80"/>
        <end position="110"/>
    </location>
</feature>
<accession>I9L7P7</accession>
<dbReference type="InterPro" id="IPR024623">
    <property type="entry name" value="YtxH"/>
</dbReference>
<keyword evidence="2" id="KW-0812">Transmembrane</keyword>
<name>I9L7P7_9FIRM</name>
<sequence length="110" mass="12160" precursor="true">MSILDLLQKGKRKREKQVRRKVAIGATLGMTIGAVAGVLLAPKAGKDTRTDLAKNAQDLTETIKEISVKTQDLVDEAKERLSEKSHEIMSDVKEKISDIKKEKNEDSATK</sequence>
<evidence type="ECO:0000313" key="3">
    <source>
        <dbReference type="EMBL" id="EIW16374.1"/>
    </source>
</evidence>
<dbReference type="EMBL" id="AKVJ01000066">
    <property type="protein sequence ID" value="EIW16374.1"/>
    <property type="molecule type" value="Genomic_DNA"/>
</dbReference>
<keyword evidence="2" id="KW-0472">Membrane</keyword>
<dbReference type="PATRIC" id="fig|1149862.3.peg.3889"/>
<dbReference type="InterPro" id="IPR052928">
    <property type="entry name" value="Desiccation-related_membrane"/>
</dbReference>
<dbReference type="OrthoDB" id="1701904at2"/>
<keyword evidence="4" id="KW-1185">Reference proteome</keyword>
<evidence type="ECO:0008006" key="5">
    <source>
        <dbReference type="Google" id="ProtNLM"/>
    </source>
</evidence>
<evidence type="ECO:0000256" key="1">
    <source>
        <dbReference type="SAM" id="MobiDB-lite"/>
    </source>
</evidence>
<dbReference type="AlphaFoldDB" id="I9L7P7"/>
<comment type="caution">
    <text evidence="3">The sequence shown here is derived from an EMBL/GenBank/DDBJ whole genome shotgun (WGS) entry which is preliminary data.</text>
</comment>
<reference evidence="3 4" key="1">
    <citation type="journal article" date="2012" name="J. Bacteriol.">
        <title>Draft Genome Sequences for Two Metal-Reducing Pelosinus fermentans Strains Isolated from a Cr(VI)-Contaminated Site and for Type Strain R7.</title>
        <authorList>
            <person name="Brown S.D."/>
            <person name="Podar M."/>
            <person name="Klingeman D.M."/>
            <person name="Johnson C.M."/>
            <person name="Yang Z.K."/>
            <person name="Utturkar S.M."/>
            <person name="Land M.L."/>
            <person name="Mosher J.J."/>
            <person name="Hurt R.A.Jr."/>
            <person name="Phelps T.J."/>
            <person name="Palumbo A.V."/>
            <person name="Arkin A.P."/>
            <person name="Hazen T.C."/>
            <person name="Elias D.A."/>
        </authorList>
    </citation>
    <scope>NUCLEOTIDE SEQUENCE [LARGE SCALE GENOMIC DNA]</scope>
    <source>
        <strain evidence="3 4">B4</strain>
    </source>
</reference>
<protein>
    <recommendedName>
        <fullName evidence="5">General stress protein</fullName>
    </recommendedName>
</protein>
<feature type="transmembrane region" description="Helical" evidence="2">
    <location>
        <begin position="21"/>
        <end position="41"/>
    </location>
</feature>
<evidence type="ECO:0000313" key="4">
    <source>
        <dbReference type="Proteomes" id="UP000004324"/>
    </source>
</evidence>
<dbReference type="PANTHER" id="PTHR35792:SF1">
    <property type="entry name" value="SLL0268 PROTEIN"/>
    <property type="match status" value="1"/>
</dbReference>